<dbReference type="InterPro" id="IPR006680">
    <property type="entry name" value="Amidohydro-rel"/>
</dbReference>
<dbReference type="GO" id="GO:0016787">
    <property type="term" value="F:hydrolase activity"/>
    <property type="evidence" value="ECO:0007669"/>
    <property type="project" value="UniProtKB-KW"/>
</dbReference>
<sequence length="269" mass="29441">MLELNHGFRVVDVNARLHAGPTPPARGRDVDAEELERELHQAGVVRAVVHAGPEEAGYLRANNAVARASVDRPFVAFARIDGPRAPGETARSRLRNLTAVRDDAHTSPDDVEQYAYDDRFDGFYLDPATDGLPDEETLDVLAATDLPLLVHAGDALTPAQVEASLLGRGLTVILEGFGGHPLDRDRMTDALDLLDARDDLYLDTAAVRYRDLLERALREHPDRVLFGSGVPDVHPNVAVMELLTLDVPEDLMGRAFEKNPRRVIPGLDG</sequence>
<dbReference type="Gene3D" id="3.20.20.140">
    <property type="entry name" value="Metal-dependent hydrolases"/>
    <property type="match status" value="1"/>
</dbReference>
<feature type="domain" description="Amidohydrolase-related" evidence="1">
    <location>
        <begin position="25"/>
        <end position="264"/>
    </location>
</feature>
<dbReference type="OrthoDB" id="259294at2157"/>
<evidence type="ECO:0000313" key="3">
    <source>
        <dbReference type="Proteomes" id="UP000607197"/>
    </source>
</evidence>
<name>A0A830FGI9_9EURY</name>
<organism evidence="2 3">
    <name type="scientific">Halocalculus aciditolerans</name>
    <dbReference type="NCBI Taxonomy" id="1383812"/>
    <lineage>
        <taxon>Archaea</taxon>
        <taxon>Methanobacteriati</taxon>
        <taxon>Methanobacteriota</taxon>
        <taxon>Stenosarchaea group</taxon>
        <taxon>Halobacteria</taxon>
        <taxon>Halobacteriales</taxon>
        <taxon>Halobacteriaceae</taxon>
        <taxon>Halocalculus</taxon>
    </lineage>
</organism>
<evidence type="ECO:0000313" key="2">
    <source>
        <dbReference type="EMBL" id="GGL72307.1"/>
    </source>
</evidence>
<dbReference type="SUPFAM" id="SSF51556">
    <property type="entry name" value="Metallo-dependent hydrolases"/>
    <property type="match status" value="1"/>
</dbReference>
<dbReference type="Proteomes" id="UP000607197">
    <property type="component" value="Unassembled WGS sequence"/>
</dbReference>
<accession>A0A830FGI9</accession>
<evidence type="ECO:0000259" key="1">
    <source>
        <dbReference type="Pfam" id="PF04909"/>
    </source>
</evidence>
<protein>
    <submittedName>
        <fullName evidence="2">Amidohydrolase</fullName>
    </submittedName>
</protein>
<dbReference type="AlphaFoldDB" id="A0A830FGI9"/>
<keyword evidence="3" id="KW-1185">Reference proteome</keyword>
<dbReference type="InterPro" id="IPR032466">
    <property type="entry name" value="Metal_Hydrolase"/>
</dbReference>
<reference evidence="2" key="1">
    <citation type="journal article" date="2014" name="Int. J. Syst. Evol. Microbiol.">
        <title>Complete genome sequence of Corynebacterium casei LMG S-19264T (=DSM 44701T), isolated from a smear-ripened cheese.</title>
        <authorList>
            <consortium name="US DOE Joint Genome Institute (JGI-PGF)"/>
            <person name="Walter F."/>
            <person name="Albersmeier A."/>
            <person name="Kalinowski J."/>
            <person name="Ruckert C."/>
        </authorList>
    </citation>
    <scope>NUCLEOTIDE SEQUENCE</scope>
    <source>
        <strain evidence="2">JCM 19596</strain>
    </source>
</reference>
<proteinExistence type="predicted"/>
<dbReference type="Pfam" id="PF04909">
    <property type="entry name" value="Amidohydro_2"/>
    <property type="match status" value="1"/>
</dbReference>
<keyword evidence="2" id="KW-0378">Hydrolase</keyword>
<gene>
    <name evidence="2" type="ORF">GCM10009039_32910</name>
</gene>
<dbReference type="RefSeq" id="WP_188980849.1">
    <property type="nucleotide sequence ID" value="NZ_BMPG01000007.1"/>
</dbReference>
<dbReference type="EMBL" id="BMPG01000007">
    <property type="protein sequence ID" value="GGL72307.1"/>
    <property type="molecule type" value="Genomic_DNA"/>
</dbReference>
<comment type="caution">
    <text evidence="2">The sequence shown here is derived from an EMBL/GenBank/DDBJ whole genome shotgun (WGS) entry which is preliminary data.</text>
</comment>
<reference evidence="2" key="2">
    <citation type="submission" date="2020-09" db="EMBL/GenBank/DDBJ databases">
        <authorList>
            <person name="Sun Q."/>
            <person name="Ohkuma M."/>
        </authorList>
    </citation>
    <scope>NUCLEOTIDE SEQUENCE</scope>
    <source>
        <strain evidence="2">JCM 19596</strain>
    </source>
</reference>